<gene>
    <name evidence="4" type="ORF">HGUI_01478</name>
</gene>
<dbReference type="EMBL" id="FQNF01000020">
    <property type="protein sequence ID" value="SGZ39278.1"/>
    <property type="molecule type" value="Genomic_DNA"/>
</dbReference>
<keyword evidence="5" id="KW-1185">Reference proteome</keyword>
<evidence type="ECO:0000313" key="5">
    <source>
        <dbReference type="Proteomes" id="UP000183365"/>
    </source>
</evidence>
<dbReference type="VEuPathDB" id="FungiDB:HGUI_01478"/>
<feature type="region of interest" description="Disordered" evidence="3">
    <location>
        <begin position="1"/>
        <end position="25"/>
    </location>
</feature>
<reference evidence="5" key="1">
    <citation type="submission" date="2016-11" db="EMBL/GenBank/DDBJ databases">
        <authorList>
            <person name="Guldener U."/>
        </authorList>
    </citation>
    <scope>NUCLEOTIDE SEQUENCE [LARGE SCALE GENOMIC DNA]</scope>
</reference>
<comment type="similarity">
    <text evidence="1">Belongs to the FYV7 family.</text>
</comment>
<feature type="compositionally biased region" description="Basic and acidic residues" evidence="3">
    <location>
        <begin position="94"/>
        <end position="110"/>
    </location>
</feature>
<dbReference type="InterPro" id="IPR013730">
    <property type="entry name" value="Fyv7/TAP26"/>
</dbReference>
<feature type="region of interest" description="Disordered" evidence="3">
    <location>
        <begin position="51"/>
        <end position="73"/>
    </location>
</feature>
<dbReference type="Pfam" id="PF08524">
    <property type="entry name" value="rRNA_processing"/>
    <property type="match status" value="1"/>
</dbReference>
<evidence type="ECO:0000256" key="2">
    <source>
        <dbReference type="ARBA" id="ARBA00018780"/>
    </source>
</evidence>
<dbReference type="Proteomes" id="UP000183365">
    <property type="component" value="Unassembled WGS sequence"/>
</dbReference>
<evidence type="ECO:0000256" key="3">
    <source>
        <dbReference type="SAM" id="MobiDB-lite"/>
    </source>
</evidence>
<evidence type="ECO:0000313" key="4">
    <source>
        <dbReference type="EMBL" id="SGZ39278.1"/>
    </source>
</evidence>
<feature type="region of interest" description="Disordered" evidence="3">
    <location>
        <begin position="85"/>
        <end position="110"/>
    </location>
</feature>
<sequence>MAFKGKDGNTPSKFDKNAKKTYTREYKKEQIQKNINKKKIMRKKYEKLLKSEGYEVDPEENKPHKEPKLSYKEQKQLNIEKLKEQKRERRAKKREATLAKFKDSKEHREEHLKRIAEIKEKNLQRKKRNEKLNVKTKKGQPVMSFKIDDLLQKIQNQQD</sequence>
<accession>A0A1L0FI51</accession>
<proteinExistence type="inferred from homology"/>
<dbReference type="AlphaFoldDB" id="A0A1L0FI51"/>
<dbReference type="OrthoDB" id="2135053at2759"/>
<evidence type="ECO:0000256" key="1">
    <source>
        <dbReference type="ARBA" id="ARBA00006800"/>
    </source>
</evidence>
<organism evidence="4 5">
    <name type="scientific">Hanseniaspora guilliermondii</name>
    <dbReference type="NCBI Taxonomy" id="56406"/>
    <lineage>
        <taxon>Eukaryota</taxon>
        <taxon>Fungi</taxon>
        <taxon>Dikarya</taxon>
        <taxon>Ascomycota</taxon>
        <taxon>Saccharomycotina</taxon>
        <taxon>Saccharomycetes</taxon>
        <taxon>Saccharomycodales</taxon>
        <taxon>Saccharomycodaceae</taxon>
        <taxon>Hanseniaspora</taxon>
    </lineage>
</organism>
<protein>
    <recommendedName>
        <fullName evidence="2">rRNA-processing protein FYV7</fullName>
    </recommendedName>
</protein>
<name>A0A1L0FI51_9ASCO</name>